<feature type="transmembrane region" description="Helical" evidence="1">
    <location>
        <begin position="240"/>
        <end position="263"/>
    </location>
</feature>
<evidence type="ECO:0000256" key="1">
    <source>
        <dbReference type="SAM" id="Phobius"/>
    </source>
</evidence>
<keyword evidence="1" id="KW-0472">Membrane</keyword>
<feature type="transmembrane region" description="Helical" evidence="1">
    <location>
        <begin position="196"/>
        <end position="219"/>
    </location>
</feature>
<name>A0AAN8I9E5_TRICO</name>
<gene>
    <name evidence="2" type="ORF">GCK32_001281</name>
</gene>
<feature type="transmembrane region" description="Helical" evidence="1">
    <location>
        <begin position="93"/>
        <end position="116"/>
    </location>
</feature>
<feature type="transmembrane region" description="Helical" evidence="1">
    <location>
        <begin position="136"/>
        <end position="156"/>
    </location>
</feature>
<dbReference type="Proteomes" id="UP001331761">
    <property type="component" value="Unassembled WGS sequence"/>
</dbReference>
<keyword evidence="3" id="KW-1185">Reference proteome</keyword>
<proteinExistence type="predicted"/>
<dbReference type="Pfam" id="PF10318">
    <property type="entry name" value="7TM_GPCR_Srh"/>
    <property type="match status" value="1"/>
</dbReference>
<accession>A0AAN8I9E5</accession>
<dbReference type="EMBL" id="WIXE01024410">
    <property type="protein sequence ID" value="KAK5965624.1"/>
    <property type="molecule type" value="Genomic_DNA"/>
</dbReference>
<dbReference type="PANTHER" id="PTHR22941">
    <property type="entry name" value="SERPENTINE RECEPTOR"/>
    <property type="match status" value="1"/>
</dbReference>
<evidence type="ECO:0000313" key="2">
    <source>
        <dbReference type="EMBL" id="KAK5965624.1"/>
    </source>
</evidence>
<protein>
    <submittedName>
        <fullName evidence="2">7TM chemoreceptor</fullName>
    </submittedName>
</protein>
<reference evidence="2 3" key="1">
    <citation type="submission" date="2019-10" db="EMBL/GenBank/DDBJ databases">
        <title>Assembly and Annotation for the nematode Trichostrongylus colubriformis.</title>
        <authorList>
            <person name="Martin J."/>
        </authorList>
    </citation>
    <scope>NUCLEOTIDE SEQUENCE [LARGE SCALE GENOMIC DNA]</scope>
    <source>
        <strain evidence="2">G859</strain>
        <tissue evidence="2">Whole worm</tissue>
    </source>
</reference>
<keyword evidence="1" id="KW-0812">Transmembrane</keyword>
<feature type="transmembrane region" description="Helical" evidence="1">
    <location>
        <begin position="12"/>
        <end position="37"/>
    </location>
</feature>
<keyword evidence="1" id="KW-1133">Transmembrane helix</keyword>
<comment type="caution">
    <text evidence="2">The sequence shown here is derived from an EMBL/GenBank/DDBJ whole genome shotgun (WGS) entry which is preliminary data.</text>
</comment>
<evidence type="ECO:0000313" key="3">
    <source>
        <dbReference type="Proteomes" id="UP001331761"/>
    </source>
</evidence>
<dbReference type="InterPro" id="IPR053220">
    <property type="entry name" value="Nematode_rcpt-like_serp_H"/>
</dbReference>
<dbReference type="InterPro" id="IPR019422">
    <property type="entry name" value="7TM_GPCR_serpentine_rcpt_Srh"/>
</dbReference>
<dbReference type="AlphaFoldDB" id="A0AAN8I9E5"/>
<organism evidence="2 3">
    <name type="scientific">Trichostrongylus colubriformis</name>
    <name type="common">Black scour worm</name>
    <dbReference type="NCBI Taxonomy" id="6319"/>
    <lineage>
        <taxon>Eukaryota</taxon>
        <taxon>Metazoa</taxon>
        <taxon>Ecdysozoa</taxon>
        <taxon>Nematoda</taxon>
        <taxon>Chromadorea</taxon>
        <taxon>Rhabditida</taxon>
        <taxon>Rhabditina</taxon>
        <taxon>Rhabditomorpha</taxon>
        <taxon>Strongyloidea</taxon>
        <taxon>Trichostrongylidae</taxon>
        <taxon>Trichostrongylus</taxon>
    </lineage>
</organism>
<sequence>MHECYLGVEPRIYITVMQVLSAITLPVDLFGVYCIITKTPPTMKQYSRLLLLYQISATASDTWMNMMSIPVLLHPFPIFYHAGLILPRASTRYPYLLVVWMCLITTAINSVVLLFVFRYLTLRTKNGSSRIIDKCLYATCIIFYILCNSGVIIAGFKMPNRIEELKSIYVQDFTCIEALSGMSGIHYVLLGDLRRFYMVPIVAAFLVIIATIVLLYLTFHSFRRTNVSQKTIEMQKKYQFSLILQVIIPISVVLIPGCSIMALEAWSEVYFFYPYTFEIQGMNLVSTCLRHAWNNSHKRR</sequence>